<gene>
    <name evidence="2" type="ORF">PHYSODRAFT_491702</name>
</gene>
<keyword evidence="1" id="KW-0472">Membrane</keyword>
<keyword evidence="1" id="KW-0812">Transmembrane</keyword>
<dbReference type="InParanoid" id="G4Z5S7"/>
<proteinExistence type="predicted"/>
<evidence type="ECO:0000256" key="1">
    <source>
        <dbReference type="SAM" id="Phobius"/>
    </source>
</evidence>
<dbReference type="AlphaFoldDB" id="G4Z5S7"/>
<dbReference type="EMBL" id="JH159153">
    <property type="protein sequence ID" value="EGZ19510.1"/>
    <property type="molecule type" value="Genomic_DNA"/>
</dbReference>
<reference evidence="2 3" key="1">
    <citation type="journal article" date="2006" name="Science">
        <title>Phytophthora genome sequences uncover evolutionary origins and mechanisms of pathogenesis.</title>
        <authorList>
            <person name="Tyler B.M."/>
            <person name="Tripathy S."/>
            <person name="Zhang X."/>
            <person name="Dehal P."/>
            <person name="Jiang R.H."/>
            <person name="Aerts A."/>
            <person name="Arredondo F.D."/>
            <person name="Baxter L."/>
            <person name="Bensasson D."/>
            <person name="Beynon J.L."/>
            <person name="Chapman J."/>
            <person name="Damasceno C.M."/>
            <person name="Dorrance A.E."/>
            <person name="Dou D."/>
            <person name="Dickerman A.W."/>
            <person name="Dubchak I.L."/>
            <person name="Garbelotto M."/>
            <person name="Gijzen M."/>
            <person name="Gordon S.G."/>
            <person name="Govers F."/>
            <person name="Grunwald N.J."/>
            <person name="Huang W."/>
            <person name="Ivors K.L."/>
            <person name="Jones R.W."/>
            <person name="Kamoun S."/>
            <person name="Krampis K."/>
            <person name="Lamour K.H."/>
            <person name="Lee M.K."/>
            <person name="McDonald W.H."/>
            <person name="Medina M."/>
            <person name="Meijer H.J."/>
            <person name="Nordberg E.K."/>
            <person name="Maclean D.J."/>
            <person name="Ospina-Giraldo M.D."/>
            <person name="Morris P.F."/>
            <person name="Phuntumart V."/>
            <person name="Putnam N.H."/>
            <person name="Rash S."/>
            <person name="Rose J.K."/>
            <person name="Sakihama Y."/>
            <person name="Salamov A.A."/>
            <person name="Savidor A."/>
            <person name="Scheuring C.F."/>
            <person name="Smith B.M."/>
            <person name="Sobral B.W."/>
            <person name="Terry A."/>
            <person name="Torto-Alalibo T.A."/>
            <person name="Win J."/>
            <person name="Xu Z."/>
            <person name="Zhang H."/>
            <person name="Grigoriev I.V."/>
            <person name="Rokhsar D.S."/>
            <person name="Boore J.L."/>
        </authorList>
    </citation>
    <scope>NUCLEOTIDE SEQUENCE [LARGE SCALE GENOMIC DNA]</scope>
    <source>
        <strain evidence="2 3">P6497</strain>
    </source>
</reference>
<dbReference type="Proteomes" id="UP000002640">
    <property type="component" value="Unassembled WGS sequence"/>
</dbReference>
<feature type="transmembrane region" description="Helical" evidence="1">
    <location>
        <begin position="248"/>
        <end position="270"/>
    </location>
</feature>
<keyword evidence="3" id="KW-1185">Reference proteome</keyword>
<dbReference type="RefSeq" id="XP_009522227.1">
    <property type="nucleotide sequence ID" value="XM_009523932.1"/>
</dbReference>
<protein>
    <submittedName>
        <fullName evidence="2">Uncharacterized protein</fullName>
    </submittedName>
</protein>
<accession>G4Z5S7</accession>
<name>G4Z5S7_PHYSP</name>
<dbReference type="KEGG" id="psoj:PHYSODRAFT_491702"/>
<evidence type="ECO:0000313" key="3">
    <source>
        <dbReference type="Proteomes" id="UP000002640"/>
    </source>
</evidence>
<feature type="transmembrane region" description="Helical" evidence="1">
    <location>
        <begin position="209"/>
        <end position="228"/>
    </location>
</feature>
<keyword evidence="1" id="KW-1133">Transmembrane helix</keyword>
<feature type="transmembrane region" description="Helical" evidence="1">
    <location>
        <begin position="282"/>
        <end position="305"/>
    </location>
</feature>
<sequence length="329" mass="36743">MIPKQVVLTVDVFDSFYLATFMQRLAPTTLAVVMLVDVAESVIELRDLHHKTTKILARINEAPTSKSIERNRTNVLEAVRILLRNMDAQQVQMSADCRVRSCISHPKLSTESNALLGVLDRSLQARSSVIPNRSEHPTPHFSSVLPLPGRIATDKWAERAKTGKAGKDASATTDLDKIPRRSSVTTTATVLEESAEILFTSECIVLTEYVEIIIPIIYGLFILVTVHLPSATYHSEMDGVSVDNVSGMVSRMFLHALLEVLSLVALVVITKRNCGIHVLYQLAFVLETEIAFVPSKLVLWILYALTYRVTHFGTLLRNAWSYTLVFYTF</sequence>
<evidence type="ECO:0000313" key="2">
    <source>
        <dbReference type="EMBL" id="EGZ19510.1"/>
    </source>
</evidence>
<dbReference type="GeneID" id="20656746"/>
<organism evidence="2 3">
    <name type="scientific">Phytophthora sojae (strain P6497)</name>
    <name type="common">Soybean stem and root rot agent</name>
    <name type="synonym">Phytophthora megasperma f. sp. glycines</name>
    <dbReference type="NCBI Taxonomy" id="1094619"/>
    <lineage>
        <taxon>Eukaryota</taxon>
        <taxon>Sar</taxon>
        <taxon>Stramenopiles</taxon>
        <taxon>Oomycota</taxon>
        <taxon>Peronosporomycetes</taxon>
        <taxon>Peronosporales</taxon>
        <taxon>Peronosporaceae</taxon>
        <taxon>Phytophthora</taxon>
    </lineage>
</organism>